<evidence type="ECO:0000256" key="11">
    <source>
        <dbReference type="SAM" id="MobiDB-lite"/>
    </source>
</evidence>
<keyword evidence="4 10" id="KW-0863">Zinc-finger</keyword>
<dbReference type="SUPFAM" id="SSF57667">
    <property type="entry name" value="beta-beta-alpha zinc fingers"/>
    <property type="match status" value="2"/>
</dbReference>
<keyword evidence="3" id="KW-0677">Repeat</keyword>
<gene>
    <name evidence="13" type="ORF">WR25_13669</name>
</gene>
<dbReference type="FunFam" id="3.30.160.60:FF:000787">
    <property type="entry name" value="Zinc finger protein 784"/>
    <property type="match status" value="1"/>
</dbReference>
<dbReference type="Pfam" id="PF00096">
    <property type="entry name" value="zf-C2H2"/>
    <property type="match status" value="2"/>
</dbReference>
<dbReference type="SMART" id="SM00355">
    <property type="entry name" value="ZnF_C2H2"/>
    <property type="match status" value="4"/>
</dbReference>
<feature type="compositionally biased region" description="Polar residues" evidence="11">
    <location>
        <begin position="198"/>
        <end position="215"/>
    </location>
</feature>
<dbReference type="PROSITE" id="PS50157">
    <property type="entry name" value="ZINC_FINGER_C2H2_2"/>
    <property type="match status" value="4"/>
</dbReference>
<dbReference type="GO" id="GO:1990837">
    <property type="term" value="F:sequence-specific double-stranded DNA binding"/>
    <property type="evidence" value="ECO:0007669"/>
    <property type="project" value="UniProtKB-ARBA"/>
</dbReference>
<accession>A0A2A2KRH6</accession>
<feature type="compositionally biased region" description="Low complexity" evidence="11">
    <location>
        <begin position="237"/>
        <end position="248"/>
    </location>
</feature>
<dbReference type="FunFam" id="3.30.160.60:FF:000395">
    <property type="entry name" value="zinc finger protein 513"/>
    <property type="match status" value="1"/>
</dbReference>
<dbReference type="Proteomes" id="UP000218231">
    <property type="component" value="Unassembled WGS sequence"/>
</dbReference>
<dbReference type="InterPro" id="IPR013087">
    <property type="entry name" value="Znf_C2H2_type"/>
</dbReference>
<dbReference type="PANTHER" id="PTHR16515">
    <property type="entry name" value="PR DOMAIN ZINC FINGER PROTEIN"/>
    <property type="match status" value="1"/>
</dbReference>
<feature type="domain" description="C2H2-type" evidence="12">
    <location>
        <begin position="510"/>
        <end position="537"/>
    </location>
</feature>
<dbReference type="Gene3D" id="3.30.160.60">
    <property type="entry name" value="Classic Zinc Finger"/>
    <property type="match status" value="3"/>
</dbReference>
<evidence type="ECO:0000256" key="7">
    <source>
        <dbReference type="ARBA" id="ARBA00023125"/>
    </source>
</evidence>
<evidence type="ECO:0000256" key="3">
    <source>
        <dbReference type="ARBA" id="ARBA00022737"/>
    </source>
</evidence>
<feature type="region of interest" description="Disordered" evidence="11">
    <location>
        <begin position="1"/>
        <end position="28"/>
    </location>
</feature>
<dbReference type="PANTHER" id="PTHR16515:SF49">
    <property type="entry name" value="GASTRULA ZINC FINGER PROTEIN XLCGF49.1-LIKE-RELATED"/>
    <property type="match status" value="1"/>
</dbReference>
<evidence type="ECO:0000256" key="4">
    <source>
        <dbReference type="ARBA" id="ARBA00022771"/>
    </source>
</evidence>
<evidence type="ECO:0000256" key="2">
    <source>
        <dbReference type="ARBA" id="ARBA00022723"/>
    </source>
</evidence>
<dbReference type="GO" id="GO:0008270">
    <property type="term" value="F:zinc ion binding"/>
    <property type="evidence" value="ECO:0007669"/>
    <property type="project" value="UniProtKB-KW"/>
</dbReference>
<dbReference type="EMBL" id="LIAE01007868">
    <property type="protein sequence ID" value="PAV76545.1"/>
    <property type="molecule type" value="Genomic_DNA"/>
</dbReference>
<evidence type="ECO:0000256" key="8">
    <source>
        <dbReference type="ARBA" id="ARBA00023163"/>
    </source>
</evidence>
<organism evidence="13 14">
    <name type="scientific">Diploscapter pachys</name>
    <dbReference type="NCBI Taxonomy" id="2018661"/>
    <lineage>
        <taxon>Eukaryota</taxon>
        <taxon>Metazoa</taxon>
        <taxon>Ecdysozoa</taxon>
        <taxon>Nematoda</taxon>
        <taxon>Chromadorea</taxon>
        <taxon>Rhabditida</taxon>
        <taxon>Rhabditina</taxon>
        <taxon>Rhabditomorpha</taxon>
        <taxon>Rhabditoidea</taxon>
        <taxon>Rhabditidae</taxon>
        <taxon>Diploscapter</taxon>
    </lineage>
</organism>
<proteinExistence type="predicted"/>
<dbReference type="PROSITE" id="PS00028">
    <property type="entry name" value="ZINC_FINGER_C2H2_1"/>
    <property type="match status" value="3"/>
</dbReference>
<dbReference type="STRING" id="2018661.A0A2A2KRH6"/>
<feature type="compositionally biased region" description="Basic and acidic residues" evidence="11">
    <location>
        <begin position="176"/>
        <end position="197"/>
    </location>
</feature>
<name>A0A2A2KRH6_9BILA</name>
<feature type="region of interest" description="Disordered" evidence="11">
    <location>
        <begin position="164"/>
        <end position="252"/>
    </location>
</feature>
<protein>
    <recommendedName>
        <fullName evidence="12">C2H2-type domain-containing protein</fullName>
    </recommendedName>
</protein>
<feature type="region of interest" description="Disordered" evidence="11">
    <location>
        <begin position="553"/>
        <end position="650"/>
    </location>
</feature>
<reference evidence="13 14" key="1">
    <citation type="journal article" date="2017" name="Curr. Biol.">
        <title>Genome architecture and evolution of a unichromosomal asexual nematode.</title>
        <authorList>
            <person name="Fradin H."/>
            <person name="Zegar C."/>
            <person name="Gutwein M."/>
            <person name="Lucas J."/>
            <person name="Kovtun M."/>
            <person name="Corcoran D."/>
            <person name="Baugh L.R."/>
            <person name="Kiontke K."/>
            <person name="Gunsalus K."/>
            <person name="Fitch D.H."/>
            <person name="Piano F."/>
        </authorList>
    </citation>
    <scope>NUCLEOTIDE SEQUENCE [LARGE SCALE GENOMIC DNA]</scope>
    <source>
        <strain evidence="13">PF1309</strain>
    </source>
</reference>
<evidence type="ECO:0000313" key="14">
    <source>
        <dbReference type="Proteomes" id="UP000218231"/>
    </source>
</evidence>
<evidence type="ECO:0000256" key="5">
    <source>
        <dbReference type="ARBA" id="ARBA00022833"/>
    </source>
</evidence>
<dbReference type="InterPro" id="IPR050331">
    <property type="entry name" value="Zinc_finger"/>
</dbReference>
<feature type="domain" description="C2H2-type" evidence="12">
    <location>
        <begin position="482"/>
        <end position="509"/>
    </location>
</feature>
<dbReference type="InterPro" id="IPR036236">
    <property type="entry name" value="Znf_C2H2_sf"/>
</dbReference>
<evidence type="ECO:0000259" key="12">
    <source>
        <dbReference type="PROSITE" id="PS50157"/>
    </source>
</evidence>
<dbReference type="AlphaFoldDB" id="A0A2A2KRH6"/>
<keyword evidence="9" id="KW-0539">Nucleus</keyword>
<feature type="compositionally biased region" description="Pro residues" evidence="11">
    <location>
        <begin position="556"/>
        <end position="570"/>
    </location>
</feature>
<sequence length="650" mass="69736">MICEQGPSAPSSPTSPGGSRLRRPSPLTADAMQRISLLTAGFDFGKLSPISPSYPTSDLGSSPRSSISVTSNQLGPWTAYRDHHRSSFDLEDGASDIGNHNLLSPGVVFSPAPFSPFSDCCSGADSPYSSYARSPNLSPNPSTKSLNHFSFDQIRSSSSMSNRHAHLLVPGPSFDQETRERSRSDSDMAPKDEKMDISQHSTISVPATTSRSSGQYKKRLLQKYEEQERKRHRTTKRSTSSPPLSAADSDVDDADLRSVSRQHTLDDDTGHSPNTETSSATTILSFHRVDSEPSIPLVKSATSIPEAVQSMLQGQQQIEEWMQRQISALHAATIYNQVVNTIIKTQNQLPTPDAPKVIAQKAFETEDTIGPVRTGGLWKGSASRGVSPFAPVAAAAAPSKDTVPPSGTHPESVIAGPYVCTSCGQAFSLHDRLAKHIASRHRERSATEEGNKTHKCTVCNKSFGRSDMLTRHMRLHTGSKPYSCPTCGQVFSRSDHLSTHLRTHTGEKPYACSLCSYTASRRDMISRHMRTHVSGDGSAIDISGTIASLSLSPSVSPLPPASVPSSPIPPASLSNSPMQHLLTVLNGSHGSLDGVPSTPTLGSGERSAFHQRSPSASHLLVPPVPSFQSLSSPASPTLNRSPSDFLKPVP</sequence>
<comment type="caution">
    <text evidence="13">The sequence shown here is derived from an EMBL/GenBank/DDBJ whole genome shotgun (WGS) entry which is preliminary data.</text>
</comment>
<evidence type="ECO:0000256" key="10">
    <source>
        <dbReference type="PROSITE-ProRule" id="PRU00042"/>
    </source>
</evidence>
<evidence type="ECO:0000313" key="13">
    <source>
        <dbReference type="EMBL" id="PAV76545.1"/>
    </source>
</evidence>
<dbReference type="GO" id="GO:0005634">
    <property type="term" value="C:nucleus"/>
    <property type="evidence" value="ECO:0007669"/>
    <property type="project" value="UniProtKB-SubCell"/>
</dbReference>
<keyword evidence="14" id="KW-1185">Reference proteome</keyword>
<feature type="domain" description="C2H2-type" evidence="12">
    <location>
        <begin position="418"/>
        <end position="446"/>
    </location>
</feature>
<evidence type="ECO:0000256" key="9">
    <source>
        <dbReference type="ARBA" id="ARBA00023242"/>
    </source>
</evidence>
<feature type="domain" description="C2H2-type" evidence="12">
    <location>
        <begin position="454"/>
        <end position="481"/>
    </location>
</feature>
<keyword evidence="6" id="KW-0805">Transcription regulation</keyword>
<keyword evidence="7" id="KW-0238">DNA-binding</keyword>
<dbReference type="OrthoDB" id="10018191at2759"/>
<keyword evidence="2" id="KW-0479">Metal-binding</keyword>
<dbReference type="FunFam" id="3.30.160.60:FF:000303">
    <property type="entry name" value="Zinc finger protein 41"/>
    <property type="match status" value="1"/>
</dbReference>
<keyword evidence="8" id="KW-0804">Transcription</keyword>
<dbReference type="GO" id="GO:0010468">
    <property type="term" value="P:regulation of gene expression"/>
    <property type="evidence" value="ECO:0007669"/>
    <property type="project" value="TreeGrafter"/>
</dbReference>
<feature type="compositionally biased region" description="Low complexity" evidence="11">
    <location>
        <begin position="1"/>
        <end position="19"/>
    </location>
</feature>
<comment type="subcellular location">
    <subcellularLocation>
        <location evidence="1">Nucleus</location>
    </subcellularLocation>
</comment>
<feature type="compositionally biased region" description="Polar residues" evidence="11">
    <location>
        <begin position="626"/>
        <end position="642"/>
    </location>
</feature>
<evidence type="ECO:0000256" key="6">
    <source>
        <dbReference type="ARBA" id="ARBA00023015"/>
    </source>
</evidence>
<evidence type="ECO:0000256" key="1">
    <source>
        <dbReference type="ARBA" id="ARBA00004123"/>
    </source>
</evidence>
<keyword evidence="5" id="KW-0862">Zinc</keyword>